<organism evidence="2 3">
    <name type="scientific">Piscirickettsia litoralis</name>
    <dbReference type="NCBI Taxonomy" id="1891921"/>
    <lineage>
        <taxon>Bacteria</taxon>
        <taxon>Pseudomonadati</taxon>
        <taxon>Pseudomonadota</taxon>
        <taxon>Gammaproteobacteria</taxon>
        <taxon>Thiotrichales</taxon>
        <taxon>Piscirickettsiaceae</taxon>
        <taxon>Piscirickettsia</taxon>
    </lineage>
</organism>
<sequence length="164" mass="18472">MKKISLYDLYRFKNEINLLYYKQGYLLSYAFIPPQRLCKKKCSTPVILKIIEGYISDVKVTDDTGHNQVLINQLSSKITQSIPLKIKTLEENILLMNELPGQTISSTISPDPNTPGGSQLTLQSKFNRHNSYFVVNNRGTEFIGPTQVIFGSSINSISEASLPR</sequence>
<evidence type="ECO:0000313" key="3">
    <source>
        <dbReference type="Proteomes" id="UP000094329"/>
    </source>
</evidence>
<dbReference type="PANTHER" id="PTHR34597:SF6">
    <property type="entry name" value="BLR6126 PROTEIN"/>
    <property type="match status" value="1"/>
</dbReference>
<comment type="caution">
    <text evidence="2">The sequence shown here is derived from an EMBL/GenBank/DDBJ whole genome shotgun (WGS) entry which is preliminary data.</text>
</comment>
<evidence type="ECO:0000313" key="2">
    <source>
        <dbReference type="EMBL" id="ODN42345.1"/>
    </source>
</evidence>
<protein>
    <recommendedName>
        <fullName evidence="1">Polypeptide-transport-associated ShlB-type domain-containing protein</fullName>
    </recommendedName>
</protein>
<accession>A0ABX3A1H7</accession>
<dbReference type="Pfam" id="PF08479">
    <property type="entry name" value="POTRA_2"/>
    <property type="match status" value="1"/>
</dbReference>
<dbReference type="Proteomes" id="UP000094329">
    <property type="component" value="Unassembled WGS sequence"/>
</dbReference>
<gene>
    <name evidence="2" type="ORF">BGC07_04610</name>
</gene>
<dbReference type="Gene3D" id="3.10.20.310">
    <property type="entry name" value="membrane protein fhac"/>
    <property type="match status" value="1"/>
</dbReference>
<evidence type="ECO:0000259" key="1">
    <source>
        <dbReference type="Pfam" id="PF08479"/>
    </source>
</evidence>
<reference evidence="2 3" key="1">
    <citation type="submission" date="2016-08" db="EMBL/GenBank/DDBJ databases">
        <title>Draft genome sequence of Candidatus Piscirickettsia litoralis, from seawater.</title>
        <authorList>
            <person name="Wan X."/>
            <person name="Lee A.J."/>
            <person name="Hou S."/>
            <person name="Donachie S.P."/>
        </authorList>
    </citation>
    <scope>NUCLEOTIDE SEQUENCE [LARGE SCALE GENOMIC DNA]</scope>
    <source>
        <strain evidence="2 3">Y2</strain>
    </source>
</reference>
<name>A0ABX3A1H7_9GAMM</name>
<proteinExistence type="predicted"/>
<dbReference type="EMBL" id="MDTU01000001">
    <property type="protein sequence ID" value="ODN42345.1"/>
    <property type="molecule type" value="Genomic_DNA"/>
</dbReference>
<dbReference type="PANTHER" id="PTHR34597">
    <property type="entry name" value="SLR1661 PROTEIN"/>
    <property type="match status" value="1"/>
</dbReference>
<dbReference type="InterPro" id="IPR013686">
    <property type="entry name" value="Polypept-transport_assoc_ShlB"/>
</dbReference>
<dbReference type="InterPro" id="IPR051544">
    <property type="entry name" value="TPS_OM_transporter"/>
</dbReference>
<keyword evidence="3" id="KW-1185">Reference proteome</keyword>
<feature type="domain" description="Polypeptide-transport-associated ShlB-type" evidence="1">
    <location>
        <begin position="2"/>
        <end position="53"/>
    </location>
</feature>